<organism evidence="2 3">
    <name type="scientific">Meganyctiphanes norvegica</name>
    <name type="common">Northern krill</name>
    <name type="synonym">Thysanopoda norvegica</name>
    <dbReference type="NCBI Taxonomy" id="48144"/>
    <lineage>
        <taxon>Eukaryota</taxon>
        <taxon>Metazoa</taxon>
        <taxon>Ecdysozoa</taxon>
        <taxon>Arthropoda</taxon>
        <taxon>Crustacea</taxon>
        <taxon>Multicrustacea</taxon>
        <taxon>Malacostraca</taxon>
        <taxon>Eumalacostraca</taxon>
        <taxon>Eucarida</taxon>
        <taxon>Euphausiacea</taxon>
        <taxon>Euphausiidae</taxon>
        <taxon>Meganyctiphanes</taxon>
    </lineage>
</organism>
<dbReference type="AlphaFoldDB" id="A0AAV2RNY0"/>
<feature type="non-terminal residue" evidence="2">
    <location>
        <position position="133"/>
    </location>
</feature>
<accession>A0AAV2RNY0</accession>
<evidence type="ECO:0000256" key="1">
    <source>
        <dbReference type="SAM" id="MobiDB-lite"/>
    </source>
</evidence>
<name>A0AAV2RNY0_MEGNR</name>
<dbReference type="EMBL" id="CAXKWB010028903">
    <property type="protein sequence ID" value="CAL4134678.1"/>
    <property type="molecule type" value="Genomic_DNA"/>
</dbReference>
<feature type="compositionally biased region" description="Polar residues" evidence="1">
    <location>
        <begin position="1"/>
        <end position="11"/>
    </location>
</feature>
<reference evidence="2 3" key="1">
    <citation type="submission" date="2024-05" db="EMBL/GenBank/DDBJ databases">
        <authorList>
            <person name="Wallberg A."/>
        </authorList>
    </citation>
    <scope>NUCLEOTIDE SEQUENCE [LARGE SCALE GENOMIC DNA]</scope>
</reference>
<evidence type="ECO:0000313" key="2">
    <source>
        <dbReference type="EMBL" id="CAL4134678.1"/>
    </source>
</evidence>
<feature type="compositionally biased region" description="Basic residues" evidence="1">
    <location>
        <begin position="80"/>
        <end position="89"/>
    </location>
</feature>
<comment type="caution">
    <text evidence="2">The sequence shown here is derived from an EMBL/GenBank/DDBJ whole genome shotgun (WGS) entry which is preliminary data.</text>
</comment>
<evidence type="ECO:0000313" key="3">
    <source>
        <dbReference type="Proteomes" id="UP001497623"/>
    </source>
</evidence>
<gene>
    <name evidence="2" type="ORF">MNOR_LOCUS27452</name>
</gene>
<dbReference type="Proteomes" id="UP001497623">
    <property type="component" value="Unassembled WGS sequence"/>
</dbReference>
<sequence>MLGVMESSTESCGAGTGMGGGGCEEAAIATVGVHGGRAARRMASSGMGTPPLGRSGSPAPTAAPVAPGSREGSPLMLKRSLQHHPHHPHLQTQNSTPPPHPINHERFSLKRSNSLKRLLKLPIFGGGPTNTTQ</sequence>
<feature type="region of interest" description="Disordered" evidence="1">
    <location>
        <begin position="1"/>
        <end position="20"/>
    </location>
</feature>
<proteinExistence type="predicted"/>
<feature type="region of interest" description="Disordered" evidence="1">
    <location>
        <begin position="39"/>
        <end position="113"/>
    </location>
</feature>
<protein>
    <submittedName>
        <fullName evidence="2">Uncharacterized protein</fullName>
    </submittedName>
</protein>
<keyword evidence="3" id="KW-1185">Reference proteome</keyword>